<gene>
    <name evidence="1" type="ORF">GII30_11300</name>
</gene>
<dbReference type="InterPro" id="IPR027939">
    <property type="entry name" value="NMT1/THI5"/>
</dbReference>
<dbReference type="PROSITE" id="PS51257">
    <property type="entry name" value="PROKAR_LIPOPROTEIN"/>
    <property type="match status" value="1"/>
</dbReference>
<dbReference type="RefSeq" id="WP_005183516.1">
    <property type="nucleotide sequence ID" value="NZ_CP045804.1"/>
</dbReference>
<evidence type="ECO:0000313" key="1">
    <source>
        <dbReference type="EMBL" id="QHN39668.1"/>
    </source>
</evidence>
<dbReference type="PANTHER" id="PTHR31528">
    <property type="entry name" value="4-AMINO-5-HYDROXYMETHYL-2-METHYLPYRIMIDINE PHOSPHATE SYNTHASE THI11-RELATED"/>
    <property type="match status" value="1"/>
</dbReference>
<organism evidence="1">
    <name type="scientific">Gordonia amarae</name>
    <dbReference type="NCBI Taxonomy" id="36821"/>
    <lineage>
        <taxon>Bacteria</taxon>
        <taxon>Bacillati</taxon>
        <taxon>Actinomycetota</taxon>
        <taxon>Actinomycetes</taxon>
        <taxon>Mycobacteriales</taxon>
        <taxon>Gordoniaceae</taxon>
        <taxon>Gordonia</taxon>
    </lineage>
</organism>
<proteinExistence type="predicted"/>
<dbReference type="GO" id="GO:0009228">
    <property type="term" value="P:thiamine biosynthetic process"/>
    <property type="evidence" value="ECO:0007669"/>
    <property type="project" value="InterPro"/>
</dbReference>
<dbReference type="Gene3D" id="3.40.190.10">
    <property type="entry name" value="Periplasmic binding protein-like II"/>
    <property type="match status" value="2"/>
</dbReference>
<dbReference type="EMBL" id="CP045810">
    <property type="protein sequence ID" value="QHN39668.1"/>
    <property type="molecule type" value="Genomic_DNA"/>
</dbReference>
<protein>
    <submittedName>
        <fullName evidence="1">ABC transporter substrate-binding protein</fullName>
    </submittedName>
</protein>
<dbReference type="AlphaFoldDB" id="A0A857KXM7"/>
<accession>A0A857KXM7</accession>
<reference evidence="1" key="1">
    <citation type="journal article" date="2021" name="Nat. Microbiol.">
        <title>Cocultivation of an ultrasmall environmental parasitic bacterium with lytic ability against bacteria associated with wastewater foams.</title>
        <authorList>
            <person name="Batinovic S."/>
            <person name="Rose J.J.A."/>
            <person name="Ratcliffe J."/>
            <person name="Seviour R.J."/>
            <person name="Petrovski S."/>
        </authorList>
    </citation>
    <scope>NUCLEOTIDE SEQUENCE</scope>
    <source>
        <strain evidence="1">CON44</strain>
    </source>
</reference>
<dbReference type="PANTHER" id="PTHR31528:SF3">
    <property type="entry name" value="THIAMINE BIOSYNTHESIS PROTEIN HI_0357-RELATED"/>
    <property type="match status" value="1"/>
</dbReference>
<sequence length="392" mass="42159">MAKRPHHRITRYIGMAAIAASVAAGTVACGSDDSSAGSGYTGTVGKVDLSKVCPDKIVVQTDWAPESEHGHLYELLGPDYKIDAGAKKVVGPLFTGGEYTGVDIEIRAGGPAIGNQSVVSKMYQDPSIMLGYVDTDQAVQTSKEFPTTAVMSSVDISPQMIMWDPATYPQVQKIADLKATGASVLYFQGTTWMDYVTGAGILSPDQVDGSYDGTPANFVASKGKKAQQGYASSEPQLYQEEIDGWKKPVKYQLVNDIGFPTYKSAVALRSPDVEKYSDCLKQLVPVMQKGVVDFFADPAAANKIILEVVKQYDTGWVYTQRNADYAVETMKKLKLVGNSAMGAVGGFDEKRVQRIIDVTSPIFAKQNSPAADGLTPEKVATNQFIDKSVVMG</sequence>
<name>A0A857KXM7_9ACTN</name>